<dbReference type="Pfam" id="PF14752">
    <property type="entry name" value="RBP_receptor"/>
    <property type="match status" value="1"/>
</dbReference>
<dbReference type="OrthoDB" id="2376984at2759"/>
<organism evidence="8 9">
    <name type="scientific">Owenia fusiformis</name>
    <name type="common">Polychaete worm</name>
    <dbReference type="NCBI Taxonomy" id="6347"/>
    <lineage>
        <taxon>Eukaryota</taxon>
        <taxon>Metazoa</taxon>
        <taxon>Spiralia</taxon>
        <taxon>Lophotrochozoa</taxon>
        <taxon>Annelida</taxon>
        <taxon>Polychaeta</taxon>
        <taxon>Sedentaria</taxon>
        <taxon>Canalipalpata</taxon>
        <taxon>Sabellida</taxon>
        <taxon>Oweniida</taxon>
        <taxon>Oweniidae</taxon>
        <taxon>Owenia</taxon>
    </lineage>
</organism>
<keyword evidence="5" id="KW-1133">Transmembrane helix</keyword>
<dbReference type="Proteomes" id="UP000749559">
    <property type="component" value="Unassembled WGS sequence"/>
</dbReference>
<dbReference type="GO" id="GO:0038023">
    <property type="term" value="F:signaling receptor activity"/>
    <property type="evidence" value="ECO:0007669"/>
    <property type="project" value="InterPro"/>
</dbReference>
<evidence type="ECO:0000313" key="9">
    <source>
        <dbReference type="Proteomes" id="UP000749559"/>
    </source>
</evidence>
<dbReference type="AlphaFoldDB" id="A0A8J1TBG4"/>
<evidence type="ECO:0000256" key="2">
    <source>
        <dbReference type="ARBA" id="ARBA00022448"/>
    </source>
</evidence>
<comment type="subcellular location">
    <subcellularLocation>
        <location evidence="1">Cell membrane</location>
        <topology evidence="1">Multi-pass membrane protein</topology>
    </subcellularLocation>
</comment>
<keyword evidence="3" id="KW-1003">Cell membrane</keyword>
<keyword evidence="7" id="KW-0675">Receptor</keyword>
<evidence type="ECO:0000256" key="5">
    <source>
        <dbReference type="ARBA" id="ARBA00022989"/>
    </source>
</evidence>
<keyword evidence="6" id="KW-0472">Membrane</keyword>
<dbReference type="InterPro" id="IPR026612">
    <property type="entry name" value="STRA6-like"/>
</dbReference>
<evidence type="ECO:0000256" key="3">
    <source>
        <dbReference type="ARBA" id="ARBA00022475"/>
    </source>
</evidence>
<proteinExistence type="predicted"/>
<sequence length="631" mass="72229">MAATPTTLDNFTPRITAWDLTTLSNVSTTPNTTTAESCVSWVDLNRYFMFNLIPAVCIIALFSSLQRRKALCTGCLNGRPAVLSPLDFIQGHSKRFSYAAAFGLTTGLCLQMILLRELVVPPSLETPSYLITFYYVLTVIIYGTNFYPVFAALFLDSIISYSVGTVYVWIYSTIYLLSLYNLCTDSSLAMWETLGQLPIILCCVYLMIGFPFRLIISIRDRNKDKSIAWREHYQAKYVTSMFAPAKTEIVPVTIKEKILDFLRSKMYKSVSGYRYSTRVVSTTAVTLIMLYMIFITWMGVYEKLVVLVADAIIPLIEALGASPIVKLVVDVIMEKTVDENTFLYILHLYVTNIKVSFVLSTTLAFLLVVYNILRSMACYRNDQLLLYKGNHPNLPPLKDLGCSTMMTGFIRFAGFQVAYCAWSFIMIMLVLFLVTFLLGAVIIIPLTLGYGKWFLVVLNGLWPVILITLVLMVGQILLSRFAFLQERGAFLAVNNRRWLFLFTYYMFFYNIFLGLFSALKRIIFSIVFGAIFLGRLDISSLSRYFEQKDPGYACYLGLLYVEHCHNHPILVTFCNILIDDHNRKHRLGRYKSGAVRDEENAKINGHCGKYREFKDDKSRRSFKRAQMRWQL</sequence>
<dbReference type="GO" id="GO:0071939">
    <property type="term" value="P:vitamin A import into cell"/>
    <property type="evidence" value="ECO:0007669"/>
    <property type="project" value="TreeGrafter"/>
</dbReference>
<evidence type="ECO:0000256" key="7">
    <source>
        <dbReference type="ARBA" id="ARBA00023170"/>
    </source>
</evidence>
<comment type="caution">
    <text evidence="8">The sequence shown here is derived from an EMBL/GenBank/DDBJ whole genome shotgun (WGS) entry which is preliminary data.</text>
</comment>
<evidence type="ECO:0000256" key="4">
    <source>
        <dbReference type="ARBA" id="ARBA00022692"/>
    </source>
</evidence>
<feature type="non-terminal residue" evidence="8">
    <location>
        <position position="1"/>
    </location>
</feature>
<protein>
    <submittedName>
        <fullName evidence="8">Uncharacterized protein</fullName>
    </submittedName>
</protein>
<evidence type="ECO:0000256" key="1">
    <source>
        <dbReference type="ARBA" id="ARBA00004651"/>
    </source>
</evidence>
<dbReference type="PANTHER" id="PTHR21444">
    <property type="entry name" value="COILED-COIL DOMAIN-CONTAINING PROTEIN 180"/>
    <property type="match status" value="1"/>
</dbReference>
<dbReference type="GO" id="GO:0005886">
    <property type="term" value="C:plasma membrane"/>
    <property type="evidence" value="ECO:0007669"/>
    <property type="project" value="UniProtKB-SubCell"/>
</dbReference>
<accession>A0A8J1TBG4</accession>
<name>A0A8J1TBG4_OWEFU</name>
<keyword evidence="2" id="KW-0813">Transport</keyword>
<evidence type="ECO:0000313" key="8">
    <source>
        <dbReference type="EMBL" id="CAH1799468.1"/>
    </source>
</evidence>
<keyword evidence="9" id="KW-1185">Reference proteome</keyword>
<gene>
    <name evidence="8" type="ORF">OFUS_LOCUS23477</name>
</gene>
<keyword evidence="4" id="KW-0812">Transmembrane</keyword>
<evidence type="ECO:0000256" key="6">
    <source>
        <dbReference type="ARBA" id="ARBA00023136"/>
    </source>
</evidence>
<dbReference type="EMBL" id="CAIIXF020000011">
    <property type="protein sequence ID" value="CAH1799468.1"/>
    <property type="molecule type" value="Genomic_DNA"/>
</dbReference>
<reference evidence="8" key="1">
    <citation type="submission" date="2022-03" db="EMBL/GenBank/DDBJ databases">
        <authorList>
            <person name="Martin C."/>
        </authorList>
    </citation>
    <scope>NUCLEOTIDE SEQUENCE</scope>
</reference>
<dbReference type="GO" id="GO:0034632">
    <property type="term" value="F:retinol transmembrane transporter activity"/>
    <property type="evidence" value="ECO:0007669"/>
    <property type="project" value="InterPro"/>
</dbReference>
<dbReference type="PANTHER" id="PTHR21444:SF15">
    <property type="entry name" value="RECEPTOR FOR RETINOL UPTAKE STRA6"/>
    <property type="match status" value="1"/>
</dbReference>